<proteinExistence type="predicted"/>
<feature type="transmembrane region" description="Helical" evidence="1">
    <location>
        <begin position="102"/>
        <end position="122"/>
    </location>
</feature>
<evidence type="ECO:0000313" key="2">
    <source>
        <dbReference type="EMBL" id="RDK02714.1"/>
    </source>
</evidence>
<dbReference type="Pfam" id="PF03988">
    <property type="entry name" value="DUF347"/>
    <property type="match status" value="4"/>
</dbReference>
<evidence type="ECO:0000313" key="3">
    <source>
        <dbReference type="Proteomes" id="UP000254875"/>
    </source>
</evidence>
<accession>A0A370NAU2</accession>
<comment type="caution">
    <text evidence="2">The sequence shown here is derived from an EMBL/GenBank/DDBJ whole genome shotgun (WGS) entry which is preliminary data.</text>
</comment>
<evidence type="ECO:0000256" key="1">
    <source>
        <dbReference type="SAM" id="Phobius"/>
    </source>
</evidence>
<dbReference type="EMBL" id="QHKS01000006">
    <property type="protein sequence ID" value="RDK02714.1"/>
    <property type="molecule type" value="Genomic_DNA"/>
</dbReference>
<keyword evidence="1" id="KW-0812">Transmembrane</keyword>
<keyword evidence="1" id="KW-0472">Membrane</keyword>
<organism evidence="2 3">
    <name type="scientific">Paraburkholderia lacunae</name>
    <dbReference type="NCBI Taxonomy" id="2211104"/>
    <lineage>
        <taxon>Bacteria</taxon>
        <taxon>Pseudomonadati</taxon>
        <taxon>Pseudomonadota</taxon>
        <taxon>Betaproteobacteria</taxon>
        <taxon>Burkholderiales</taxon>
        <taxon>Burkholderiaceae</taxon>
        <taxon>Paraburkholderia</taxon>
    </lineage>
</organism>
<feature type="transmembrane region" description="Helical" evidence="1">
    <location>
        <begin position="142"/>
        <end position="163"/>
    </location>
</feature>
<feature type="transmembrane region" description="Helical" evidence="1">
    <location>
        <begin position="232"/>
        <end position="251"/>
    </location>
</feature>
<name>A0A370NAU2_9BURK</name>
<feature type="transmembrane region" description="Helical" evidence="1">
    <location>
        <begin position="175"/>
        <end position="193"/>
    </location>
</feature>
<protein>
    <recommendedName>
        <fullName evidence="4">Membrane-anchored protein</fullName>
    </recommendedName>
</protein>
<dbReference type="OrthoDB" id="9794709at2"/>
<dbReference type="Proteomes" id="UP000254875">
    <property type="component" value="Unassembled WGS sequence"/>
</dbReference>
<dbReference type="InterPro" id="IPR007136">
    <property type="entry name" value="DUF347"/>
</dbReference>
<dbReference type="RefSeq" id="WP_115100742.1">
    <property type="nucleotide sequence ID" value="NZ_QHKS01000006.1"/>
</dbReference>
<feature type="transmembrane region" description="Helical" evidence="1">
    <location>
        <begin position="77"/>
        <end position="96"/>
    </location>
</feature>
<feature type="transmembrane region" description="Helical" evidence="1">
    <location>
        <begin position="47"/>
        <end position="65"/>
    </location>
</feature>
<sequence length="275" mass="29442">MKSDARQILEHAVSKVPQVTFGFWVVKIAGTTLGETGGDWVTMSLNLGYLIGSAIFAVIFIGLVSGQIKAERFHPSLYWATIVATTTLGTTMADFFDRSMGVGYPGGVAIVSALLLASLAIWYKVEGSVSVQSITTPKAEWFYWITILFSQTLGTALGDWVAGSDRGGLGLGYEYGALIFGGGLAIVAGLYFWKRISHTLLFWAAFILTRPLGATLGDFLDKPVADGGLHVSRLYASVILLVFIVACVMLIPQRPATRTKPVRASGTYGGAPEGY</sequence>
<keyword evidence="1" id="KW-1133">Transmembrane helix</keyword>
<reference evidence="3" key="1">
    <citation type="submission" date="2018-05" db="EMBL/GenBank/DDBJ databases">
        <authorList>
            <person name="Feng T."/>
        </authorList>
    </citation>
    <scope>NUCLEOTIDE SEQUENCE [LARGE SCALE GENOMIC DNA]</scope>
    <source>
        <strain evidence="3">S27</strain>
    </source>
</reference>
<feature type="transmembrane region" description="Helical" evidence="1">
    <location>
        <begin position="200"/>
        <end position="220"/>
    </location>
</feature>
<evidence type="ECO:0008006" key="4">
    <source>
        <dbReference type="Google" id="ProtNLM"/>
    </source>
</evidence>
<gene>
    <name evidence="2" type="ORF">DLM46_10680</name>
</gene>
<dbReference type="AlphaFoldDB" id="A0A370NAU2"/>
<keyword evidence="3" id="KW-1185">Reference proteome</keyword>